<dbReference type="EMBL" id="JAAXLA010000010">
    <property type="protein sequence ID" value="NMH97175.1"/>
    <property type="molecule type" value="Genomic_DNA"/>
</dbReference>
<dbReference type="Pfam" id="PF00149">
    <property type="entry name" value="Metallophos"/>
    <property type="match status" value="1"/>
</dbReference>
<evidence type="ECO:0000259" key="5">
    <source>
        <dbReference type="Pfam" id="PF00149"/>
    </source>
</evidence>
<sequence>MLLAHISDLHIDGSERAVRRAARVLRQLGELAVAPDALIVSGDLADHGGEEEYRLVTGLLADSPSPVLICPGNHDARAALRATVLGEPVLGTPDDHRPVNRTGRVGELTVLLADSTIPGRPEGHLDDPTLEWLDAELAEAGEGPVLLVMHHPPAALHHPALDDVRQHGEHRLAELLSRHPPVAGLLCGHAHTAAAGVFAGAPLRVAPGVTSTLVLPWERPGAVFDTDAPPGVAYHVWSADRLTTHFRVV</sequence>
<dbReference type="Gene3D" id="3.60.21.10">
    <property type="match status" value="1"/>
</dbReference>
<keyword evidence="2" id="KW-0378">Hydrolase</keyword>
<dbReference type="InterPro" id="IPR050884">
    <property type="entry name" value="CNP_phosphodiesterase-III"/>
</dbReference>
<evidence type="ECO:0000313" key="7">
    <source>
        <dbReference type="Proteomes" id="UP000820669"/>
    </source>
</evidence>
<keyword evidence="7" id="KW-1185">Reference proteome</keyword>
<feature type="domain" description="Calcineurin-like phosphoesterase" evidence="5">
    <location>
        <begin position="1"/>
        <end position="192"/>
    </location>
</feature>
<evidence type="ECO:0000256" key="3">
    <source>
        <dbReference type="ARBA" id="ARBA00023004"/>
    </source>
</evidence>
<dbReference type="InterPro" id="IPR029052">
    <property type="entry name" value="Metallo-depent_PP-like"/>
</dbReference>
<evidence type="ECO:0000313" key="6">
    <source>
        <dbReference type="EMBL" id="NMH97175.1"/>
    </source>
</evidence>
<organism evidence="6 7">
    <name type="scientific">Pseudonocardia acidicola</name>
    <dbReference type="NCBI Taxonomy" id="2724939"/>
    <lineage>
        <taxon>Bacteria</taxon>
        <taxon>Bacillati</taxon>
        <taxon>Actinomycetota</taxon>
        <taxon>Actinomycetes</taxon>
        <taxon>Pseudonocardiales</taxon>
        <taxon>Pseudonocardiaceae</taxon>
        <taxon>Pseudonocardia</taxon>
    </lineage>
</organism>
<dbReference type="SUPFAM" id="SSF56300">
    <property type="entry name" value="Metallo-dependent phosphatases"/>
    <property type="match status" value="1"/>
</dbReference>
<keyword evidence="3" id="KW-0408">Iron</keyword>
<name>A0ABX1S6K5_9PSEU</name>
<gene>
    <name evidence="6" type="ORF">HF526_07580</name>
</gene>
<accession>A0ABX1S6K5</accession>
<comment type="caution">
    <text evidence="6">The sequence shown here is derived from an EMBL/GenBank/DDBJ whole genome shotgun (WGS) entry which is preliminary data.</text>
</comment>
<dbReference type="InterPro" id="IPR004843">
    <property type="entry name" value="Calcineurin-like_PHP"/>
</dbReference>
<keyword evidence="1" id="KW-0479">Metal-binding</keyword>
<protein>
    <submittedName>
        <fullName evidence="6">Phosphodiesterase</fullName>
    </submittedName>
</protein>
<proteinExistence type="inferred from homology"/>
<evidence type="ECO:0000256" key="1">
    <source>
        <dbReference type="ARBA" id="ARBA00022723"/>
    </source>
</evidence>
<dbReference type="Proteomes" id="UP000820669">
    <property type="component" value="Unassembled WGS sequence"/>
</dbReference>
<evidence type="ECO:0000256" key="2">
    <source>
        <dbReference type="ARBA" id="ARBA00022801"/>
    </source>
</evidence>
<dbReference type="PANTHER" id="PTHR42988:SF2">
    <property type="entry name" value="CYCLIC NUCLEOTIDE PHOSPHODIESTERASE CBUA0032-RELATED"/>
    <property type="match status" value="1"/>
</dbReference>
<dbReference type="PANTHER" id="PTHR42988">
    <property type="entry name" value="PHOSPHOHYDROLASE"/>
    <property type="match status" value="1"/>
</dbReference>
<comment type="similarity">
    <text evidence="4">Belongs to the cyclic nucleotide phosphodiesterase class-III family.</text>
</comment>
<evidence type="ECO:0000256" key="4">
    <source>
        <dbReference type="ARBA" id="ARBA00025742"/>
    </source>
</evidence>
<reference evidence="6 7" key="1">
    <citation type="submission" date="2020-04" db="EMBL/GenBank/DDBJ databases">
        <authorList>
            <person name="Klaysubun C."/>
            <person name="Duangmal K."/>
            <person name="Lipun K."/>
        </authorList>
    </citation>
    <scope>NUCLEOTIDE SEQUENCE [LARGE SCALE GENOMIC DNA]</scope>
    <source>
        <strain evidence="6 7">K10HN5</strain>
    </source>
</reference>